<dbReference type="EMBL" id="JAPWTK010000064">
    <property type="protein sequence ID" value="KAJ8952773.1"/>
    <property type="molecule type" value="Genomic_DNA"/>
</dbReference>
<accession>A0AAV8YM57</accession>
<sequence>MNKTLTKALKLRTRRLLEEEKMGDSKPSQFLRRLRALADAAVSVDLLRMRWSGCPPQSVQAIIASQKDSKLDDVAELADAVMASIAPKASVIETSSRSANQDRYARLEAQISCAFLGSVLSEVQSDVDRGDVKDALIV</sequence>
<evidence type="ECO:0000313" key="1">
    <source>
        <dbReference type="EMBL" id="KAJ8952773.1"/>
    </source>
</evidence>
<comment type="caution">
    <text evidence="1">The sequence shown here is derived from an EMBL/GenBank/DDBJ whole genome shotgun (WGS) entry which is preliminary data.</text>
</comment>
<proteinExistence type="predicted"/>
<gene>
    <name evidence="1" type="ORF">NQ318_008090</name>
</gene>
<name>A0AAV8YM57_9CUCU</name>
<reference evidence="1" key="1">
    <citation type="journal article" date="2023" name="Insect Mol. Biol.">
        <title>Genome sequencing provides insights into the evolution of gene families encoding plant cell wall-degrading enzymes in longhorned beetles.</title>
        <authorList>
            <person name="Shin N.R."/>
            <person name="Okamura Y."/>
            <person name="Kirsch R."/>
            <person name="Pauchet Y."/>
        </authorList>
    </citation>
    <scope>NUCLEOTIDE SEQUENCE</scope>
    <source>
        <strain evidence="1">AMC_N1</strain>
    </source>
</reference>
<dbReference type="PANTHER" id="PTHR33327">
    <property type="entry name" value="ENDONUCLEASE"/>
    <property type="match status" value="1"/>
</dbReference>
<evidence type="ECO:0000313" key="2">
    <source>
        <dbReference type="Proteomes" id="UP001162162"/>
    </source>
</evidence>
<dbReference type="PANTHER" id="PTHR33327:SF3">
    <property type="entry name" value="RNA-DIRECTED DNA POLYMERASE"/>
    <property type="match status" value="1"/>
</dbReference>
<dbReference type="AlphaFoldDB" id="A0AAV8YM57"/>
<protein>
    <submittedName>
        <fullName evidence="1">Uncharacterized protein</fullName>
    </submittedName>
</protein>
<organism evidence="1 2">
    <name type="scientific">Aromia moschata</name>
    <dbReference type="NCBI Taxonomy" id="1265417"/>
    <lineage>
        <taxon>Eukaryota</taxon>
        <taxon>Metazoa</taxon>
        <taxon>Ecdysozoa</taxon>
        <taxon>Arthropoda</taxon>
        <taxon>Hexapoda</taxon>
        <taxon>Insecta</taxon>
        <taxon>Pterygota</taxon>
        <taxon>Neoptera</taxon>
        <taxon>Endopterygota</taxon>
        <taxon>Coleoptera</taxon>
        <taxon>Polyphaga</taxon>
        <taxon>Cucujiformia</taxon>
        <taxon>Chrysomeloidea</taxon>
        <taxon>Cerambycidae</taxon>
        <taxon>Cerambycinae</taxon>
        <taxon>Callichromatini</taxon>
        <taxon>Aromia</taxon>
    </lineage>
</organism>
<dbReference type="Proteomes" id="UP001162162">
    <property type="component" value="Unassembled WGS sequence"/>
</dbReference>
<keyword evidence="2" id="KW-1185">Reference proteome</keyword>